<dbReference type="InterPro" id="IPR036086">
    <property type="entry name" value="ParB/Sulfiredoxin_sf"/>
</dbReference>
<dbReference type="InterPro" id="IPR050336">
    <property type="entry name" value="Chromosome_partition/occlusion"/>
</dbReference>
<dbReference type="Pfam" id="PF02195">
    <property type="entry name" value="ParB_N"/>
    <property type="match status" value="1"/>
</dbReference>
<dbReference type="GO" id="GO:0005694">
    <property type="term" value="C:chromosome"/>
    <property type="evidence" value="ECO:0007669"/>
    <property type="project" value="TreeGrafter"/>
</dbReference>
<feature type="domain" description="ParB-like N-terminal" evidence="1">
    <location>
        <begin position="5"/>
        <end position="98"/>
    </location>
</feature>
<keyword evidence="3" id="KW-1185">Reference proteome</keyword>
<dbReference type="PANTHER" id="PTHR33375">
    <property type="entry name" value="CHROMOSOME-PARTITIONING PROTEIN PARB-RELATED"/>
    <property type="match status" value="1"/>
</dbReference>
<organism evidence="2 3">
    <name type="scientific">Metarhizobium album</name>
    <dbReference type="NCBI Taxonomy" id="2182425"/>
    <lineage>
        <taxon>Bacteria</taxon>
        <taxon>Pseudomonadati</taxon>
        <taxon>Pseudomonadota</taxon>
        <taxon>Alphaproteobacteria</taxon>
        <taxon>Hyphomicrobiales</taxon>
        <taxon>Rhizobiaceae</taxon>
        <taxon>Metarhizobium</taxon>
    </lineage>
</organism>
<name>A0A2U2DFG4_9HYPH</name>
<dbReference type="AlphaFoldDB" id="A0A2U2DFG4"/>
<dbReference type="RefSeq" id="WP_109462480.1">
    <property type="nucleotide sequence ID" value="NZ_QFBC01000041.1"/>
</dbReference>
<dbReference type="Proteomes" id="UP000245252">
    <property type="component" value="Unassembled WGS sequence"/>
</dbReference>
<dbReference type="Gene3D" id="3.90.1530.30">
    <property type="match status" value="1"/>
</dbReference>
<protein>
    <submittedName>
        <fullName evidence="2">Transcriptional regulator</fullName>
    </submittedName>
</protein>
<sequence length="274" mass="30421">MAEYLRIPLSKIHIGDRERPIDEDCAQAIAASMAECGLINPITVRRTPAANNGATPFTLVAGGHRLRGGVINEWSEIDAIVVEADAVEGQLIELQENLYRNELTKLDRALFVLKFREVWTDKYGKVQRGGDRKSKDHRDPLIATSGRQLAESVQERLGLGPASYKRVNRIGQNIRPELRAVLRGTSAADDQTRLLALSRLTVEEQLGIAAAMREGADLKRALSFAKPEKPQVDPQAEIYRKVVALLTKADDATQLRILHHLGELRDFSFLEDAA</sequence>
<dbReference type="CDD" id="cd16409">
    <property type="entry name" value="ParB_N_like"/>
    <property type="match status" value="1"/>
</dbReference>
<gene>
    <name evidence="2" type="ORF">DEM27_33100</name>
</gene>
<evidence type="ECO:0000313" key="3">
    <source>
        <dbReference type="Proteomes" id="UP000245252"/>
    </source>
</evidence>
<reference evidence="2 3" key="1">
    <citation type="submission" date="2018-05" db="EMBL/GenBank/DDBJ databases">
        <title>The draft genome of strain NS-104.</title>
        <authorList>
            <person name="Hang P."/>
            <person name="Jiang J."/>
        </authorList>
    </citation>
    <scope>NUCLEOTIDE SEQUENCE [LARGE SCALE GENOMIC DNA]</scope>
    <source>
        <strain evidence="2 3">NS-104</strain>
    </source>
</reference>
<evidence type="ECO:0000313" key="2">
    <source>
        <dbReference type="EMBL" id="PWE52055.1"/>
    </source>
</evidence>
<evidence type="ECO:0000259" key="1">
    <source>
        <dbReference type="SMART" id="SM00470"/>
    </source>
</evidence>
<dbReference type="GO" id="GO:0007059">
    <property type="term" value="P:chromosome segregation"/>
    <property type="evidence" value="ECO:0007669"/>
    <property type="project" value="TreeGrafter"/>
</dbReference>
<proteinExistence type="predicted"/>
<comment type="caution">
    <text evidence="2">The sequence shown here is derived from an EMBL/GenBank/DDBJ whole genome shotgun (WGS) entry which is preliminary data.</text>
</comment>
<dbReference type="EMBL" id="QFBC01000041">
    <property type="protein sequence ID" value="PWE52055.1"/>
    <property type="molecule type" value="Genomic_DNA"/>
</dbReference>
<dbReference type="OrthoDB" id="2053844at2"/>
<dbReference type="InterPro" id="IPR003115">
    <property type="entry name" value="ParB_N"/>
</dbReference>
<dbReference type="SMART" id="SM00470">
    <property type="entry name" value="ParB"/>
    <property type="match status" value="1"/>
</dbReference>
<dbReference type="SUPFAM" id="SSF110849">
    <property type="entry name" value="ParB/Sulfiredoxin"/>
    <property type="match status" value="1"/>
</dbReference>
<dbReference type="PANTHER" id="PTHR33375:SF1">
    <property type="entry name" value="CHROMOSOME-PARTITIONING PROTEIN PARB-RELATED"/>
    <property type="match status" value="1"/>
</dbReference>
<accession>A0A2U2DFG4</accession>